<reference evidence="2 3" key="1">
    <citation type="submission" date="2011-02" db="EMBL/GenBank/DDBJ databases">
        <title>The Genome Sequence of Mortierella verticillata NRRL 6337.</title>
        <authorList>
            <consortium name="The Broad Institute Genome Sequencing Platform"/>
            <person name="Russ C."/>
            <person name="Cuomo C."/>
            <person name="Burger G."/>
            <person name="Gray M.W."/>
            <person name="Holland P.W.H."/>
            <person name="King N."/>
            <person name="Lang F.B.F."/>
            <person name="Roger A.J."/>
            <person name="Ruiz-Trillo I."/>
            <person name="Young S.K."/>
            <person name="Zeng Q."/>
            <person name="Gargeya S."/>
            <person name="Alvarado L."/>
            <person name="Berlin A."/>
            <person name="Chapman S.B."/>
            <person name="Chen Z."/>
            <person name="Freedman E."/>
            <person name="Gellesch M."/>
            <person name="Goldberg J."/>
            <person name="Griggs A."/>
            <person name="Gujja S."/>
            <person name="Heilman E."/>
            <person name="Heiman D."/>
            <person name="Howarth C."/>
            <person name="Mehta T."/>
            <person name="Neiman D."/>
            <person name="Pearson M."/>
            <person name="Roberts A."/>
            <person name="Saif S."/>
            <person name="Shea T."/>
            <person name="Shenoy N."/>
            <person name="Sisk P."/>
            <person name="Stolte C."/>
            <person name="Sykes S."/>
            <person name="White J."/>
            <person name="Yandava C."/>
            <person name="Haas B."/>
            <person name="Nusbaum C."/>
            <person name="Birren B."/>
        </authorList>
    </citation>
    <scope>NUCLEOTIDE SEQUENCE [LARGE SCALE GENOMIC DNA]</scope>
    <source>
        <strain evidence="2 3">NRRL 6337</strain>
    </source>
</reference>
<feature type="compositionally biased region" description="Low complexity" evidence="1">
    <location>
        <begin position="321"/>
        <end position="330"/>
    </location>
</feature>
<feature type="region of interest" description="Disordered" evidence="1">
    <location>
        <begin position="355"/>
        <end position="426"/>
    </location>
</feature>
<name>A0A086TJT1_9FUNG</name>
<feature type="compositionally biased region" description="Low complexity" evidence="1">
    <location>
        <begin position="187"/>
        <end position="206"/>
    </location>
</feature>
<evidence type="ECO:0000256" key="1">
    <source>
        <dbReference type="SAM" id="MobiDB-lite"/>
    </source>
</evidence>
<dbReference type="AlphaFoldDB" id="A0A086TJT1"/>
<feature type="compositionally biased region" description="Polar residues" evidence="1">
    <location>
        <begin position="207"/>
        <end position="220"/>
    </location>
</feature>
<organism evidence="2 3">
    <name type="scientific">Podila verticillata NRRL 6337</name>
    <dbReference type="NCBI Taxonomy" id="1069443"/>
    <lineage>
        <taxon>Eukaryota</taxon>
        <taxon>Fungi</taxon>
        <taxon>Fungi incertae sedis</taxon>
        <taxon>Mucoromycota</taxon>
        <taxon>Mortierellomycotina</taxon>
        <taxon>Mortierellomycetes</taxon>
        <taxon>Mortierellales</taxon>
        <taxon>Mortierellaceae</taxon>
        <taxon>Podila</taxon>
    </lineage>
</organism>
<evidence type="ECO:0000313" key="2">
    <source>
        <dbReference type="EMBL" id="KFH62208.1"/>
    </source>
</evidence>
<dbReference type="OrthoDB" id="2418472at2759"/>
<gene>
    <name evidence="2" type="ORF">MVEG_11846</name>
</gene>
<sequence>MASGAGNQLHSPLVPLVNSSTQRHSGQHAKAKLSWRKTERVLELISTCVQGAFRVSPWEDLSEVVNDHVVEKVLPIDSEQYQAPSQLQTSHQDYQQEPTYSVENVQEAPIQTTTPPLPDDSSSNLAPEYSSEANGAKSGNHDEEGMSGSCATISQLLDEAEDKAPETNVVTQDGAEDEQGFHSQAVPPNKSPQQSPAPKPQLSSSSTFFTKSPLDTQQRKPISPRGVESRATSESPMRSTSPVSATSTPSLKRNRSMPLNLSTDERQSLQVGEQELSAIQLPPQAHHLYSQSVTIDADSMAPSMADQKKGQGSLETKFADSSLSPSVTSPSKKRPYQKTSIWNLSPADFGYTANELEPERIRSKKKGKGSSMATLSSRSGSGAGPTSSLASLAAAHSSKPKTRSAPRRQVSFTSSTSSSLLEGNMEDIEGYVGEDLDGFENRLSY</sequence>
<feature type="region of interest" description="Disordered" evidence="1">
    <location>
        <begin position="162"/>
        <end position="271"/>
    </location>
</feature>
<keyword evidence="3" id="KW-1185">Reference proteome</keyword>
<accession>A0A086TJT1</accession>
<feature type="compositionally biased region" description="Polar residues" evidence="1">
    <location>
        <begin position="107"/>
        <end position="125"/>
    </location>
</feature>
<feature type="compositionally biased region" description="Low complexity" evidence="1">
    <location>
        <begin position="239"/>
        <end position="250"/>
    </location>
</feature>
<feature type="region of interest" description="Disordered" evidence="1">
    <location>
        <begin position="302"/>
        <end position="339"/>
    </location>
</feature>
<evidence type="ECO:0000313" key="3">
    <source>
        <dbReference type="Proteomes" id="UP000243308"/>
    </source>
</evidence>
<dbReference type="EMBL" id="KN042433">
    <property type="protein sequence ID" value="KFH62208.1"/>
    <property type="molecule type" value="Genomic_DNA"/>
</dbReference>
<protein>
    <submittedName>
        <fullName evidence="2">Uncharacterized protein</fullName>
    </submittedName>
</protein>
<feature type="region of interest" description="Disordered" evidence="1">
    <location>
        <begin position="107"/>
        <end position="148"/>
    </location>
</feature>
<dbReference type="Proteomes" id="UP000243308">
    <property type="component" value="Unassembled WGS sequence"/>
</dbReference>
<feature type="compositionally biased region" description="Low complexity" evidence="1">
    <location>
        <begin position="384"/>
        <end position="397"/>
    </location>
</feature>
<proteinExistence type="predicted"/>